<dbReference type="EMBL" id="JACJJL010000005">
    <property type="protein sequence ID" value="MBM6660963.1"/>
    <property type="molecule type" value="Genomic_DNA"/>
</dbReference>
<dbReference type="Proteomes" id="UP000764045">
    <property type="component" value="Unassembled WGS sequence"/>
</dbReference>
<dbReference type="AlphaFoldDB" id="A0A938WMS0"/>
<comment type="caution">
    <text evidence="1">The sequence shown here is derived from an EMBL/GenBank/DDBJ whole genome shotgun (WGS) entry which is preliminary data.</text>
</comment>
<evidence type="ECO:0000313" key="2">
    <source>
        <dbReference type="Proteomes" id="UP000764045"/>
    </source>
</evidence>
<keyword evidence="2" id="KW-1185">Reference proteome</keyword>
<dbReference type="RefSeq" id="WP_205108236.1">
    <property type="nucleotide sequence ID" value="NZ_JACJJL010000005.1"/>
</dbReference>
<sequence>MAGDIPPFIGKLLVVHLQAKAEALSSILWKEQAISYAAFACASQCNMAWLVGKPRHKKHGKTFKTGVHLWLVEKYLAKGCKMLEVFS</sequence>
<reference evidence="1 2" key="1">
    <citation type="journal article" date="2021" name="Sci. Rep.">
        <title>The distribution of antibiotic resistance genes in chicken gut microbiota commensals.</title>
        <authorList>
            <person name="Juricova H."/>
            <person name="Matiasovicova J."/>
            <person name="Kubasova T."/>
            <person name="Cejkova D."/>
            <person name="Rychlik I."/>
        </authorList>
    </citation>
    <scope>NUCLEOTIDE SEQUENCE [LARGE SCALE GENOMIC DNA]</scope>
    <source>
        <strain evidence="1 2">An819</strain>
    </source>
</reference>
<evidence type="ECO:0000313" key="1">
    <source>
        <dbReference type="EMBL" id="MBM6660963.1"/>
    </source>
</evidence>
<gene>
    <name evidence="1" type="ORF">H6B30_04200</name>
</gene>
<name>A0A938WMS0_9BACT</name>
<accession>A0A938WMS0</accession>
<protein>
    <submittedName>
        <fullName evidence="1">Uncharacterized protein</fullName>
    </submittedName>
</protein>
<organism evidence="1 2">
    <name type="scientific">Marseilla massiliensis</name>
    <dbReference type="NCBI Taxonomy" id="1841864"/>
    <lineage>
        <taxon>Bacteria</taxon>
        <taxon>Pseudomonadati</taxon>
        <taxon>Bacteroidota</taxon>
        <taxon>Bacteroidia</taxon>
        <taxon>Bacteroidales</taxon>
        <taxon>Prevotellaceae</taxon>
        <taxon>Marseilla</taxon>
    </lineage>
</organism>
<proteinExistence type="predicted"/>